<dbReference type="InterPro" id="IPR006530">
    <property type="entry name" value="YD"/>
</dbReference>
<dbReference type="CDD" id="cd14742">
    <property type="entry name" value="PAAR_RHS"/>
    <property type="match status" value="1"/>
</dbReference>
<keyword evidence="1" id="KW-0677">Repeat</keyword>
<dbReference type="Pfam" id="PF05593">
    <property type="entry name" value="RHS_repeat"/>
    <property type="match status" value="3"/>
</dbReference>
<proteinExistence type="predicted"/>
<dbReference type="NCBIfam" id="TIGR03696">
    <property type="entry name" value="Rhs_assc_core"/>
    <property type="match status" value="1"/>
</dbReference>
<dbReference type="InterPro" id="IPR008727">
    <property type="entry name" value="PAAR_motif"/>
</dbReference>
<dbReference type="InterPro" id="IPR056823">
    <property type="entry name" value="TEN-like_YD-shell"/>
</dbReference>
<dbReference type="Gene3D" id="2.60.200.60">
    <property type="match status" value="1"/>
</dbReference>
<dbReference type="Gene3D" id="2.180.10.10">
    <property type="entry name" value="RHS repeat-associated core"/>
    <property type="match status" value="2"/>
</dbReference>
<dbReference type="Pfam" id="PF25023">
    <property type="entry name" value="TEN_YD-shell"/>
    <property type="match status" value="2"/>
</dbReference>
<dbReference type="Pfam" id="PF05488">
    <property type="entry name" value="PAAR_motif"/>
    <property type="match status" value="1"/>
</dbReference>
<dbReference type="NCBIfam" id="TIGR01643">
    <property type="entry name" value="YD_repeat_2x"/>
    <property type="match status" value="10"/>
</dbReference>
<dbReference type="InterPro" id="IPR050708">
    <property type="entry name" value="T6SS_VgrG/RHS"/>
</dbReference>
<feature type="region of interest" description="Disordered" evidence="2">
    <location>
        <begin position="1468"/>
        <end position="1488"/>
    </location>
</feature>
<evidence type="ECO:0000313" key="6">
    <source>
        <dbReference type="EMBL" id="KPW62384.1"/>
    </source>
</evidence>
<feature type="non-terminal residue" evidence="6">
    <location>
        <position position="1509"/>
    </location>
</feature>
<accession>A0A0P9KZG7</accession>
<dbReference type="Pfam" id="PF20148">
    <property type="entry name" value="DUF6531"/>
    <property type="match status" value="1"/>
</dbReference>
<protein>
    <submittedName>
        <fullName evidence="6">Rhs-family protein</fullName>
    </submittedName>
</protein>
<dbReference type="PANTHER" id="PTHR32305:SF15">
    <property type="entry name" value="PROTEIN RHSA-RELATED"/>
    <property type="match status" value="1"/>
</dbReference>
<feature type="region of interest" description="Disordered" evidence="2">
    <location>
        <begin position="126"/>
        <end position="156"/>
    </location>
</feature>
<feature type="domain" description="DUF6531" evidence="4">
    <location>
        <begin position="315"/>
        <end position="394"/>
    </location>
</feature>
<dbReference type="InterPro" id="IPR031325">
    <property type="entry name" value="RHS_repeat"/>
</dbReference>
<comment type="caution">
    <text evidence="6">The sequence shown here is derived from an EMBL/GenBank/DDBJ whole genome shotgun (WGS) entry which is preliminary data.</text>
</comment>
<sequence length="1509" mass="168478">MSDALWAARLGDGLEHSSMMADILGGVLEVAAYAAIGSLATMAVVAATGITVATGGLGACVLGAVVGVIVGLAMSRTGADRGLTDLCETIANGLFPPTVQATILTGSTDTLINSIPAARAAGAVPSQMNPLRSLDSEQEDAENEEAPHTGPNLMSVGKPEESGFLDMAKGFFSQLWQPTVAEPVPGAVPKPLDLVTCMKHPPMPPQFLAEGSEKVSINGQPAVRSGDRSTCEAKVVSSGMVSSNVTIGGDSVVVREIRSGKTPGVGLALTVLMMLKGGKGKFRANLPCMLLSAVNGYVVSQVTGALNNAMSGSPNPVHAATGAKVLGGDDELDFVLPGVLLIDWQRFYNSRDERRHSLLGAGWSVPYEISVQIEPHPDGGERLIYTDEQARRIDMGSIALGGAVFSAGEGLAVRRNDNGQLLIESDDGLYRLFEPTLADSALLRLSQLGDRNDNRIYLDYDAAGKLIRLRDTLDLVQVELIYSAQWPDRVQRVERLFADQQRDVLVSYDYDGLGHLAEVRDALGQVQRRFTYDVGQRMVEHQLPTGLRCFYEWAQVDGVEWRVVRHWTDEGDSYTFDYDLRNGITRVIDGLQRISVRHWDAQHQITDYTDALGNTWRFSWSDERQLLSAIDPVGGQYQYSYDEAGNLSETLDPLGRRESVLWLELWSLPLVETDAAGNQWSYRYDQRGNCIAEADPLGQATQYRYDERGQTIEIIDATGKHKTLEWNDLGQLIEHIDCSGYPTRFSYDRQGYLQVVTDALGERTLYEHDRQGRLLHCQLPDDRIEQYQRDGSGQLIGYIDPAGHTTRYHYDRLGRVRQRLDAVGRSVQFSYDAYGRLLALTNENAESYRFAWDAGDRLTQQQDLDGSGRRYTYDALASVIHLEYIPAPFGNGLAVVPDDPVAPIVHALERDAVGRLMAKVTDDGRTAYQYNPVDQLTGVTFTNQAGEAQRLSFSYDALGQLLEEQSAAGSLKYHYDELGNLLQTQLPDGRWLNQLYYGSGHLHQINLDGQVISDFERDRLHREVLRTQGQIITRSEYDRSGRLRSRKRRLASQSPILPATVQKHFDFDPADNLIGRLDQQPRGDHRQLLHYDATGSIIASQDNVQGQNETFAYDAAANLLDGPPKSAGLVVHNKLLTYQDKRYRYDAFGRMIEKRSGSQRVQRFIYDAEHQLIEVRNHGGARNTVVRMAYDPLGRRIAKTEHDEHGFPLGETHFTWDGMRLLQEQKHSQTSLYVYPDDGYEPLARVDGTGALQKIRYYHNDLNGLPEQLTENDGQTVWQARYRVWGNTVEEIREPYYIEEQNLRFQGQYLDRETGLHYNTFRFYDPDIGRFTTPDPIGLAGGLNTYAYGPNPIGWVDPWGWSPSSALDRSLGGVVGDNMQAQHVIPVQVWNRHEGFMNKIGMDGTRDKASNGLLMPDSEAKAKAIGKKVYHNGSHKDYSNLVDEKLRRISRRYSRKEISRAQARQQVESLQRSLRKKTVSGKIRTKSSTGRLCLRRRCKNSQLSPPLAH</sequence>
<evidence type="ECO:0000313" key="7">
    <source>
        <dbReference type="Proteomes" id="UP000050564"/>
    </source>
</evidence>
<dbReference type="InterPro" id="IPR045351">
    <property type="entry name" value="DUF6531"/>
</dbReference>
<dbReference type="EMBL" id="LJPX01000681">
    <property type="protein sequence ID" value="KPW62384.1"/>
    <property type="molecule type" value="Genomic_DNA"/>
</dbReference>
<evidence type="ECO:0000259" key="5">
    <source>
        <dbReference type="Pfam" id="PF25023"/>
    </source>
</evidence>
<name>A0A0P9KZG7_PSECA</name>
<keyword evidence="3" id="KW-1133">Transmembrane helix</keyword>
<dbReference type="RefSeq" id="WP_074800917.1">
    <property type="nucleotide sequence ID" value="NZ_FNKU01000001.1"/>
</dbReference>
<dbReference type="InterPro" id="IPR022385">
    <property type="entry name" value="Rhs_assc_core"/>
</dbReference>
<evidence type="ECO:0000256" key="1">
    <source>
        <dbReference type="ARBA" id="ARBA00022737"/>
    </source>
</evidence>
<dbReference type="InterPro" id="IPR032871">
    <property type="entry name" value="AHH_dom_containing"/>
</dbReference>
<reference evidence="6 7" key="1">
    <citation type="submission" date="2015-09" db="EMBL/GenBank/DDBJ databases">
        <title>Genome announcement of multiple Pseudomonas syringae strains.</title>
        <authorList>
            <person name="Thakur S."/>
            <person name="Wang P.W."/>
            <person name="Gong Y."/>
            <person name="Weir B.S."/>
            <person name="Guttman D.S."/>
        </authorList>
    </citation>
    <scope>NUCLEOTIDE SEQUENCE [LARGE SCALE GENOMIC DNA]</scope>
    <source>
        <strain evidence="6 7">ICMP2823</strain>
    </source>
</reference>
<dbReference type="PANTHER" id="PTHR32305">
    <property type="match status" value="1"/>
</dbReference>
<feature type="domain" description="Teneurin-like YD-shell" evidence="5">
    <location>
        <begin position="576"/>
        <end position="720"/>
    </location>
</feature>
<evidence type="ECO:0000256" key="3">
    <source>
        <dbReference type="SAM" id="Phobius"/>
    </source>
</evidence>
<gene>
    <name evidence="6" type="ORF">ALO81_101286</name>
</gene>
<feature type="domain" description="Teneurin-like YD-shell" evidence="5">
    <location>
        <begin position="909"/>
        <end position="1335"/>
    </location>
</feature>
<evidence type="ECO:0000259" key="4">
    <source>
        <dbReference type="Pfam" id="PF20148"/>
    </source>
</evidence>
<feature type="transmembrane region" description="Helical" evidence="3">
    <location>
        <begin position="52"/>
        <end position="74"/>
    </location>
</feature>
<dbReference type="Pfam" id="PF14412">
    <property type="entry name" value="AHH"/>
    <property type="match status" value="1"/>
</dbReference>
<dbReference type="PRINTS" id="PR00394">
    <property type="entry name" value="RHSPROTEIN"/>
</dbReference>
<evidence type="ECO:0000256" key="2">
    <source>
        <dbReference type="SAM" id="MobiDB-lite"/>
    </source>
</evidence>
<dbReference type="CDD" id="cd14740">
    <property type="entry name" value="PAAR_4"/>
    <property type="match status" value="1"/>
</dbReference>
<organism evidence="6 7">
    <name type="scientific">Pseudomonas cannabina</name>
    <dbReference type="NCBI Taxonomy" id="86840"/>
    <lineage>
        <taxon>Bacteria</taxon>
        <taxon>Pseudomonadati</taxon>
        <taxon>Pseudomonadota</taxon>
        <taxon>Gammaproteobacteria</taxon>
        <taxon>Pseudomonadales</taxon>
        <taxon>Pseudomonadaceae</taxon>
        <taxon>Pseudomonas</taxon>
    </lineage>
</organism>
<feature type="transmembrane region" description="Helical" evidence="3">
    <location>
        <begin position="23"/>
        <end position="45"/>
    </location>
</feature>
<feature type="compositionally biased region" description="Basic residues" evidence="2">
    <location>
        <begin position="1473"/>
        <end position="1485"/>
    </location>
</feature>
<keyword evidence="3" id="KW-0472">Membrane</keyword>
<dbReference type="Proteomes" id="UP000050564">
    <property type="component" value="Unassembled WGS sequence"/>
</dbReference>
<keyword evidence="3" id="KW-0812">Transmembrane</keyword>